<proteinExistence type="inferred from homology"/>
<dbReference type="SUPFAM" id="SSF56752">
    <property type="entry name" value="D-aminoacid aminotransferase-like PLP-dependent enzymes"/>
    <property type="match status" value="1"/>
</dbReference>
<dbReference type="Proteomes" id="UP000028781">
    <property type="component" value="Chromosome"/>
</dbReference>
<dbReference type="Pfam" id="PF01063">
    <property type="entry name" value="Aminotran_4"/>
    <property type="match status" value="1"/>
</dbReference>
<dbReference type="NCBIfam" id="NF005146">
    <property type="entry name" value="PRK06606.1"/>
    <property type="match status" value="1"/>
</dbReference>
<comment type="pathway">
    <text evidence="5 16">Amino-acid biosynthesis; L-leucine biosynthesis; L-leucine from 3-methyl-2-oxobutanoate: step 4/4.</text>
</comment>
<keyword evidence="8 16" id="KW-0028">Amino-acid biosynthesis</keyword>
<keyword evidence="18" id="KW-1185">Reference proteome</keyword>
<dbReference type="PANTHER" id="PTHR42743">
    <property type="entry name" value="AMINO-ACID AMINOTRANSFERASE"/>
    <property type="match status" value="1"/>
</dbReference>
<organism evidence="17 18">
    <name type="scientific">Methanocaldococcus bathoardescens</name>
    <dbReference type="NCBI Taxonomy" id="1301915"/>
    <lineage>
        <taxon>Archaea</taxon>
        <taxon>Methanobacteriati</taxon>
        <taxon>Methanobacteriota</taxon>
        <taxon>Methanomada group</taxon>
        <taxon>Methanococci</taxon>
        <taxon>Methanococcales</taxon>
        <taxon>Methanocaldococcaceae</taxon>
        <taxon>Methanocaldococcus</taxon>
    </lineage>
</organism>
<evidence type="ECO:0000256" key="6">
    <source>
        <dbReference type="ARBA" id="ARBA00009320"/>
    </source>
</evidence>
<dbReference type="OrthoDB" id="6469at2157"/>
<comment type="catalytic activity">
    <reaction evidence="14 16">
        <text>L-leucine + 2-oxoglutarate = 4-methyl-2-oxopentanoate + L-glutamate</text>
        <dbReference type="Rhea" id="RHEA:18321"/>
        <dbReference type="ChEBI" id="CHEBI:16810"/>
        <dbReference type="ChEBI" id="CHEBI:17865"/>
        <dbReference type="ChEBI" id="CHEBI:29985"/>
        <dbReference type="ChEBI" id="CHEBI:57427"/>
        <dbReference type="EC" id="2.6.1.42"/>
    </reaction>
</comment>
<keyword evidence="9 16" id="KW-0808">Transferase</keyword>
<comment type="pathway">
    <text evidence="3 16">Amino-acid biosynthesis; L-isoleucine biosynthesis; L-isoleucine from 2-oxobutanoate: step 4/4.</text>
</comment>
<accession>A0A076LJP2</accession>
<dbReference type="InterPro" id="IPR018300">
    <property type="entry name" value="Aminotrans_IV_CS"/>
</dbReference>
<keyword evidence="10 16" id="KW-0663">Pyridoxal phosphate</keyword>
<evidence type="ECO:0000256" key="4">
    <source>
        <dbReference type="ARBA" id="ARBA00004931"/>
    </source>
</evidence>
<dbReference type="InterPro" id="IPR001544">
    <property type="entry name" value="Aminotrans_IV"/>
</dbReference>
<evidence type="ECO:0000256" key="1">
    <source>
        <dbReference type="ARBA" id="ARBA00001933"/>
    </source>
</evidence>
<evidence type="ECO:0000256" key="13">
    <source>
        <dbReference type="ARBA" id="ARBA00048798"/>
    </source>
</evidence>
<dbReference type="RefSeq" id="WP_048201941.1">
    <property type="nucleotide sequence ID" value="NZ_CP009149.1"/>
</dbReference>
<evidence type="ECO:0000256" key="5">
    <source>
        <dbReference type="ARBA" id="ARBA00005072"/>
    </source>
</evidence>
<reference evidence="17 18" key="1">
    <citation type="journal article" date="2015" name="Int. J. Syst. Evol. Microbiol.">
        <title>M ethanocaldococcus bathoardescens sp. nov., a hyperthermophilic methanogen isolated from a volcanically active deep-sea hydrothermal vent.</title>
        <authorList>
            <person name="Stewart L.C."/>
            <person name="Jung J.H."/>
            <person name="Kim Y.T."/>
            <person name="Kwon S.W."/>
            <person name="Park C.S."/>
            <person name="Holden J.F."/>
        </authorList>
    </citation>
    <scope>NUCLEOTIDE SEQUENCE [LARGE SCALE GENOMIC DNA]</scope>
    <source>
        <strain evidence="17 18">JH146</strain>
    </source>
</reference>
<dbReference type="PANTHER" id="PTHR42743:SF11">
    <property type="entry name" value="AMINODEOXYCHORISMATE LYASE"/>
    <property type="match status" value="1"/>
</dbReference>
<evidence type="ECO:0000256" key="14">
    <source>
        <dbReference type="ARBA" id="ARBA00049229"/>
    </source>
</evidence>
<comment type="catalytic activity">
    <reaction evidence="12 16">
        <text>L-valine + 2-oxoglutarate = 3-methyl-2-oxobutanoate + L-glutamate</text>
        <dbReference type="Rhea" id="RHEA:24813"/>
        <dbReference type="ChEBI" id="CHEBI:11851"/>
        <dbReference type="ChEBI" id="CHEBI:16810"/>
        <dbReference type="ChEBI" id="CHEBI:29985"/>
        <dbReference type="ChEBI" id="CHEBI:57762"/>
        <dbReference type="EC" id="2.6.1.42"/>
    </reaction>
</comment>
<keyword evidence="7 16" id="KW-0032">Aminotransferase</keyword>
<dbReference type="AlphaFoldDB" id="A0A076LJP2"/>
<dbReference type="FunFam" id="3.20.10.10:FF:000002">
    <property type="entry name" value="D-alanine aminotransferase"/>
    <property type="match status" value="1"/>
</dbReference>
<evidence type="ECO:0000256" key="9">
    <source>
        <dbReference type="ARBA" id="ARBA00022679"/>
    </source>
</evidence>
<dbReference type="InterPro" id="IPR050571">
    <property type="entry name" value="Class-IV_PLP-Dep_Aminotrnsfr"/>
</dbReference>
<name>A0A076LJP2_9EURY</name>
<dbReference type="InterPro" id="IPR043132">
    <property type="entry name" value="BCAT-like_C"/>
</dbReference>
<dbReference type="HOGENOM" id="CLU_020844_3_0_2"/>
<dbReference type="FunFam" id="3.30.470.10:FF:000006">
    <property type="entry name" value="Branched-chain-amino-acid aminotransferase"/>
    <property type="match status" value="1"/>
</dbReference>
<dbReference type="UniPathway" id="UPA00049">
    <property type="reaction ID" value="UER00062"/>
</dbReference>
<dbReference type="InterPro" id="IPR043131">
    <property type="entry name" value="BCAT-like_N"/>
</dbReference>
<evidence type="ECO:0000313" key="18">
    <source>
        <dbReference type="Proteomes" id="UP000028781"/>
    </source>
</evidence>
<comment type="similarity">
    <text evidence="6 15">Belongs to the class-IV pyridoxal-phosphate-dependent aminotransferase family.</text>
</comment>
<dbReference type="GO" id="GO:0052654">
    <property type="term" value="F:L-leucine-2-oxoglutarate transaminase activity"/>
    <property type="evidence" value="ECO:0007669"/>
    <property type="project" value="RHEA"/>
</dbReference>
<evidence type="ECO:0000256" key="7">
    <source>
        <dbReference type="ARBA" id="ARBA00022576"/>
    </source>
</evidence>
<dbReference type="CDD" id="cd01558">
    <property type="entry name" value="D-AAT_like"/>
    <property type="match status" value="1"/>
</dbReference>
<dbReference type="GO" id="GO:0009098">
    <property type="term" value="P:L-leucine biosynthetic process"/>
    <property type="evidence" value="ECO:0007669"/>
    <property type="project" value="UniProtKB-UniPathway"/>
</dbReference>
<dbReference type="Gene3D" id="3.30.470.10">
    <property type="match status" value="1"/>
</dbReference>
<dbReference type="UniPathway" id="UPA00047">
    <property type="reaction ID" value="UER00058"/>
</dbReference>
<dbReference type="GeneID" id="24891558"/>
<evidence type="ECO:0000256" key="2">
    <source>
        <dbReference type="ARBA" id="ARBA00003109"/>
    </source>
</evidence>
<comment type="catalytic activity">
    <reaction evidence="13 16">
        <text>L-isoleucine + 2-oxoglutarate = (S)-3-methyl-2-oxopentanoate + L-glutamate</text>
        <dbReference type="Rhea" id="RHEA:24801"/>
        <dbReference type="ChEBI" id="CHEBI:16810"/>
        <dbReference type="ChEBI" id="CHEBI:29985"/>
        <dbReference type="ChEBI" id="CHEBI:35146"/>
        <dbReference type="ChEBI" id="CHEBI:58045"/>
        <dbReference type="EC" id="2.6.1.42"/>
    </reaction>
</comment>
<comment type="cofactor">
    <cofactor evidence="1 16">
        <name>pyridoxal 5'-phosphate</name>
        <dbReference type="ChEBI" id="CHEBI:597326"/>
    </cofactor>
</comment>
<keyword evidence="11 16" id="KW-0100">Branched-chain amino acid biosynthesis</keyword>
<evidence type="ECO:0000256" key="10">
    <source>
        <dbReference type="ARBA" id="ARBA00022898"/>
    </source>
</evidence>
<dbReference type="NCBIfam" id="TIGR01122">
    <property type="entry name" value="ilvE_I"/>
    <property type="match status" value="1"/>
</dbReference>
<dbReference type="InterPro" id="IPR036038">
    <property type="entry name" value="Aminotransferase-like"/>
</dbReference>
<dbReference type="GO" id="GO:0052655">
    <property type="term" value="F:L-valine-2-oxoglutarate transaminase activity"/>
    <property type="evidence" value="ECO:0007669"/>
    <property type="project" value="RHEA"/>
</dbReference>
<evidence type="ECO:0000256" key="11">
    <source>
        <dbReference type="ARBA" id="ARBA00023304"/>
    </source>
</evidence>
<dbReference type="NCBIfam" id="NF006185">
    <property type="entry name" value="PRK08320.1"/>
    <property type="match status" value="1"/>
</dbReference>
<dbReference type="GO" id="GO:0052656">
    <property type="term" value="F:L-isoleucine-2-oxoglutarate transaminase activity"/>
    <property type="evidence" value="ECO:0007669"/>
    <property type="project" value="RHEA"/>
</dbReference>
<evidence type="ECO:0000313" key="17">
    <source>
        <dbReference type="EMBL" id="AIJ05794.1"/>
    </source>
</evidence>
<protein>
    <recommendedName>
        <fullName evidence="16">Branched-chain-amino-acid aminotransferase</fullName>
        <shortName evidence="16">BCAT</shortName>
        <ecNumber evidence="16">2.6.1.42</ecNumber>
    </recommendedName>
</protein>
<dbReference type="GO" id="GO:0009099">
    <property type="term" value="P:L-valine biosynthetic process"/>
    <property type="evidence" value="ECO:0007669"/>
    <property type="project" value="UniProtKB-UniPathway"/>
</dbReference>
<evidence type="ECO:0000256" key="3">
    <source>
        <dbReference type="ARBA" id="ARBA00004824"/>
    </source>
</evidence>
<dbReference type="PROSITE" id="PS00770">
    <property type="entry name" value="AA_TRANSFER_CLASS_4"/>
    <property type="match status" value="1"/>
</dbReference>
<gene>
    <name evidence="16" type="primary">ilvE</name>
    <name evidence="17" type="ORF">JH146_0949</name>
</gene>
<comment type="function">
    <text evidence="2 16">Acts on leucine, isoleucine and valine.</text>
</comment>
<evidence type="ECO:0000256" key="15">
    <source>
        <dbReference type="RuleBase" id="RU004106"/>
    </source>
</evidence>
<dbReference type="KEGG" id="mjh:JH146_0949"/>
<evidence type="ECO:0000256" key="16">
    <source>
        <dbReference type="RuleBase" id="RU364094"/>
    </source>
</evidence>
<dbReference type="GO" id="GO:0009097">
    <property type="term" value="P:isoleucine biosynthetic process"/>
    <property type="evidence" value="ECO:0007669"/>
    <property type="project" value="UniProtKB-UniPathway"/>
</dbReference>
<dbReference type="EC" id="2.6.1.42" evidence="16"/>
<dbReference type="STRING" id="1301915.JH146_0949"/>
<dbReference type="EMBL" id="CP009149">
    <property type="protein sequence ID" value="AIJ05794.1"/>
    <property type="molecule type" value="Genomic_DNA"/>
</dbReference>
<evidence type="ECO:0000256" key="12">
    <source>
        <dbReference type="ARBA" id="ARBA00048212"/>
    </source>
</evidence>
<evidence type="ECO:0000256" key="8">
    <source>
        <dbReference type="ARBA" id="ARBA00022605"/>
    </source>
</evidence>
<dbReference type="InterPro" id="IPR005785">
    <property type="entry name" value="B_amino_transI"/>
</dbReference>
<comment type="pathway">
    <text evidence="4 16">Amino-acid biosynthesis; L-valine biosynthesis; L-valine from pyruvate: step 4/4.</text>
</comment>
<dbReference type="UniPathway" id="UPA00048">
    <property type="reaction ID" value="UER00073"/>
</dbReference>
<sequence>MKIYLNGKFVDEEDAKVSVFDHGLLYGDGVFEGIRAYDGVVFMLKEHIDRLYDSAKSLCIDIPLTKEEMIDVVLETLRVNNLRDAYIRLVVTRGVGDLGLDPRKCKEPTIFCIAIPMPPLLGEDGIRVITVSVRRLPVDVLNPAVKSLNYLNSILAKIQANYAGVDEAFLLDDKGFVVEGTGDNIFVVKNGVLKTPPVYASILKGITRDVVIKLAKEEGIEVVEEPLTLHDLYTADELFITGTAAEIVPVFEIDGRVINNRQVGEITKKLKERFKEIRTKWGIKIYDE</sequence>
<dbReference type="Gene3D" id="3.20.10.10">
    <property type="entry name" value="D-amino Acid Aminotransferase, subunit A, domain 2"/>
    <property type="match status" value="1"/>
</dbReference>